<proteinExistence type="predicted"/>
<gene>
    <name evidence="1" type="ORF">QCA50_010098</name>
</gene>
<dbReference type="EMBL" id="JASBNA010000016">
    <property type="protein sequence ID" value="KAK7686500.1"/>
    <property type="molecule type" value="Genomic_DNA"/>
</dbReference>
<evidence type="ECO:0000313" key="2">
    <source>
        <dbReference type="Proteomes" id="UP001385951"/>
    </source>
</evidence>
<reference evidence="1 2" key="1">
    <citation type="submission" date="2022-09" db="EMBL/GenBank/DDBJ databases">
        <authorList>
            <person name="Palmer J.M."/>
        </authorList>
    </citation>
    <scope>NUCLEOTIDE SEQUENCE [LARGE SCALE GENOMIC DNA]</scope>
    <source>
        <strain evidence="1 2">DSM 7382</strain>
    </source>
</reference>
<comment type="caution">
    <text evidence="1">The sequence shown here is derived from an EMBL/GenBank/DDBJ whole genome shotgun (WGS) entry which is preliminary data.</text>
</comment>
<dbReference type="Proteomes" id="UP001385951">
    <property type="component" value="Unassembled WGS sequence"/>
</dbReference>
<dbReference type="AlphaFoldDB" id="A0AAW0GBQ1"/>
<accession>A0AAW0GBQ1</accession>
<organism evidence="1 2">
    <name type="scientific">Cerrena zonata</name>
    <dbReference type="NCBI Taxonomy" id="2478898"/>
    <lineage>
        <taxon>Eukaryota</taxon>
        <taxon>Fungi</taxon>
        <taxon>Dikarya</taxon>
        <taxon>Basidiomycota</taxon>
        <taxon>Agaricomycotina</taxon>
        <taxon>Agaricomycetes</taxon>
        <taxon>Polyporales</taxon>
        <taxon>Cerrenaceae</taxon>
        <taxon>Cerrena</taxon>
    </lineage>
</organism>
<sequence>MTPAEDYCKSLLLSGHGVPLFHPDQPGDMSVEIGDVCFRTRRGQLFRLFNVTKDAEDPRNQCGLPDGFEKLHVSVRSLPHYMRPGQVVHSQDVRVSTPSTHCMDTMSVTLPKAKQAFVVAQNGAQRCIATGAGQDVIADYIVRNIGSWFLFARSKGHQIADTDLILICGWVKTNNWALGVSQRDHTEVSIHGNCTAEPTEPISLEYSDPTFQGKAGPNIMRLANLNTSCNLLCDQALFITYYKTKRRFLLPGVTPILVHSDDEIKSKSWFSFSSMVSRIRGASSDPLLPIAQHPVDIALNYILKNSNCDMAVACDTDIYDIIGDTPYSYDYDLNDIFNKAKPAVVTNGNNTFGTLLPRLVHVQDTATYLEVPGYGASASDNVDPASSFDRLSDIGVISQSEDKWQTSATTKLRANGLHLLDWISSKLHHAKTYTTTLYHDQYSQAPECPKNSPLLV</sequence>
<keyword evidence="2" id="KW-1185">Reference proteome</keyword>
<protein>
    <submittedName>
        <fullName evidence="1">Uncharacterized protein</fullName>
    </submittedName>
</protein>
<name>A0AAW0GBQ1_9APHY</name>
<evidence type="ECO:0000313" key="1">
    <source>
        <dbReference type="EMBL" id="KAK7686500.1"/>
    </source>
</evidence>